<dbReference type="InterPro" id="IPR005654">
    <property type="entry name" value="ATPase_AFG1-like"/>
</dbReference>
<evidence type="ECO:0008006" key="7">
    <source>
        <dbReference type="Google" id="ProtNLM"/>
    </source>
</evidence>
<protein>
    <recommendedName>
        <fullName evidence="7">AFG1-like ATPase</fullName>
    </recommendedName>
</protein>
<evidence type="ECO:0000313" key="6">
    <source>
        <dbReference type="Proteomes" id="UP001527925"/>
    </source>
</evidence>
<proteinExistence type="inferred from homology"/>
<evidence type="ECO:0000256" key="3">
    <source>
        <dbReference type="ARBA" id="ARBA00022840"/>
    </source>
</evidence>
<feature type="compositionally biased region" description="Low complexity" evidence="4">
    <location>
        <begin position="91"/>
        <end position="107"/>
    </location>
</feature>
<comment type="similarity">
    <text evidence="1">Belongs to the AFG1 ATPase family.</text>
</comment>
<dbReference type="SUPFAM" id="SSF52540">
    <property type="entry name" value="P-loop containing nucleoside triphosphate hydrolases"/>
    <property type="match status" value="1"/>
</dbReference>
<feature type="region of interest" description="Disordered" evidence="4">
    <location>
        <begin position="520"/>
        <end position="544"/>
    </location>
</feature>
<comment type="caution">
    <text evidence="5">The sequence shown here is derived from an EMBL/GenBank/DDBJ whole genome shotgun (WGS) entry which is preliminary data.</text>
</comment>
<gene>
    <name evidence="5" type="ORF">HK105_207211</name>
</gene>
<evidence type="ECO:0000256" key="2">
    <source>
        <dbReference type="ARBA" id="ARBA00022741"/>
    </source>
</evidence>
<reference evidence="5 6" key="1">
    <citation type="submission" date="2023-09" db="EMBL/GenBank/DDBJ databases">
        <title>Pangenome analysis of Batrachochytrium dendrobatidis and related Chytrids.</title>
        <authorList>
            <person name="Yacoub M.N."/>
            <person name="Stajich J.E."/>
            <person name="James T.Y."/>
        </authorList>
    </citation>
    <scope>NUCLEOTIDE SEQUENCE [LARGE SCALE GENOMIC DNA]</scope>
    <source>
        <strain evidence="5 6">JEL0888</strain>
    </source>
</reference>
<accession>A0ABR4N1E2</accession>
<dbReference type="PANTHER" id="PTHR12169">
    <property type="entry name" value="ATPASE N2B"/>
    <property type="match status" value="1"/>
</dbReference>
<dbReference type="PANTHER" id="PTHR12169:SF2">
    <property type="entry name" value="AFG1P"/>
    <property type="match status" value="1"/>
</dbReference>
<organism evidence="5 6">
    <name type="scientific">Polyrhizophydium stewartii</name>
    <dbReference type="NCBI Taxonomy" id="2732419"/>
    <lineage>
        <taxon>Eukaryota</taxon>
        <taxon>Fungi</taxon>
        <taxon>Fungi incertae sedis</taxon>
        <taxon>Chytridiomycota</taxon>
        <taxon>Chytridiomycota incertae sedis</taxon>
        <taxon>Chytridiomycetes</taxon>
        <taxon>Rhizophydiales</taxon>
        <taxon>Rhizophydiales incertae sedis</taxon>
        <taxon>Polyrhizophydium</taxon>
    </lineage>
</organism>
<sequence length="646" mass="70826">MRLIQIRFRCSHTAAASQLRLVGPLPEYRRRIAANMIRADEDQHRAAVALQKLCESLLDYSPPAWDAPQTRLSSLLRRSEHGSATTPVSQAAAAAADPAAPRHPAGPLASLASAASAATAALAPAQQASLLRSTTSAAAALGPRGVWLHGGVGTGKTMIMDMFFDTVPVERKMRMHFHAFMLSVYAKAHDWHKLDGLAKQEHVMDRVARDILASSWLICLDEFQITDIATAAILKQIFRALFLHGAVIVTTSNRLPHELYAGGFQRSHNQNFIDMLNERCHLVHLRSDMDYRTSSFEETHFDGPDAVARSYYKIITPEDADAFVKRVGKLFYGKEVRSASVRTHGFNQTIHRAADGIALFTFEELCGSSVNPWGPAQYLRLCASFHTIVVQGIPVMGLVERNEARRFITFVDAAYENKASGPPHPDDLFIVAPIGDDQDTADSVMHREMMGDLIGEATPLGDAKSRDDGTNLFRLAIFTGEEERFAFRRAVSRLKEMQTKAFLDSPHSPRAVPLHGLATDDGPAVDPAAPHHSRRARRTIAGGRAKPADAAAQSGFLAAADDFGDEASFRGVLRQFRRHGSGGDGLPAAHDAPPRIDPGAEALASRPMPRFGERHFWGLGEWGVRAGEWGEGVRVFMNRIRGRPKP</sequence>
<feature type="region of interest" description="Disordered" evidence="4">
    <location>
        <begin position="78"/>
        <end position="107"/>
    </location>
</feature>
<keyword evidence="6" id="KW-1185">Reference proteome</keyword>
<dbReference type="Pfam" id="PF03969">
    <property type="entry name" value="AFG1_ATPase"/>
    <property type="match status" value="1"/>
</dbReference>
<dbReference type="Gene3D" id="3.40.50.300">
    <property type="entry name" value="P-loop containing nucleotide triphosphate hydrolases"/>
    <property type="match status" value="1"/>
</dbReference>
<dbReference type="Proteomes" id="UP001527925">
    <property type="component" value="Unassembled WGS sequence"/>
</dbReference>
<keyword evidence="3" id="KW-0067">ATP-binding</keyword>
<keyword evidence="2" id="KW-0547">Nucleotide-binding</keyword>
<dbReference type="InterPro" id="IPR027417">
    <property type="entry name" value="P-loop_NTPase"/>
</dbReference>
<evidence type="ECO:0000256" key="4">
    <source>
        <dbReference type="SAM" id="MobiDB-lite"/>
    </source>
</evidence>
<evidence type="ECO:0000256" key="1">
    <source>
        <dbReference type="ARBA" id="ARBA00010322"/>
    </source>
</evidence>
<dbReference type="EMBL" id="JADGIZ020000048">
    <property type="protein sequence ID" value="KAL2913333.1"/>
    <property type="molecule type" value="Genomic_DNA"/>
</dbReference>
<name>A0ABR4N1E2_9FUNG</name>
<dbReference type="NCBIfam" id="NF040713">
    <property type="entry name" value="ZapE"/>
    <property type="match status" value="1"/>
</dbReference>
<evidence type="ECO:0000313" key="5">
    <source>
        <dbReference type="EMBL" id="KAL2913333.1"/>
    </source>
</evidence>